<dbReference type="Gene3D" id="3.40.50.11440">
    <property type="match status" value="1"/>
</dbReference>
<dbReference type="AlphaFoldDB" id="A0A2G6KAN8"/>
<accession>A0A2G6KAN8</accession>
<dbReference type="EMBL" id="PDSK01000109">
    <property type="protein sequence ID" value="PIE32705.1"/>
    <property type="molecule type" value="Genomic_DNA"/>
</dbReference>
<proteinExistence type="predicted"/>
<evidence type="ECO:0000313" key="2">
    <source>
        <dbReference type="Proteomes" id="UP000230821"/>
    </source>
</evidence>
<dbReference type="Proteomes" id="UP000230821">
    <property type="component" value="Unassembled WGS sequence"/>
</dbReference>
<evidence type="ECO:0000313" key="1">
    <source>
        <dbReference type="EMBL" id="PIE32705.1"/>
    </source>
</evidence>
<organism evidence="1 2">
    <name type="scientific">candidate division KSB3 bacterium</name>
    <dbReference type="NCBI Taxonomy" id="2044937"/>
    <lineage>
        <taxon>Bacteria</taxon>
        <taxon>candidate division KSB3</taxon>
    </lineage>
</organism>
<reference evidence="1 2" key="1">
    <citation type="submission" date="2017-10" db="EMBL/GenBank/DDBJ databases">
        <title>Novel microbial diversity and functional potential in the marine mammal oral microbiome.</title>
        <authorList>
            <person name="Dudek N.K."/>
            <person name="Sun C.L."/>
            <person name="Burstein D."/>
            <person name="Kantor R.S."/>
            <person name="Aliaga Goltsman D.S."/>
            <person name="Bik E.M."/>
            <person name="Thomas B.C."/>
            <person name="Banfield J.F."/>
            <person name="Relman D.A."/>
        </authorList>
    </citation>
    <scope>NUCLEOTIDE SEQUENCE [LARGE SCALE GENOMIC DNA]</scope>
    <source>
        <strain evidence="1">DOLJORAL78_47_16</strain>
    </source>
</reference>
<gene>
    <name evidence="1" type="ORF">CSA56_14550</name>
</gene>
<sequence>MDKLAYEADGTIVINRVKVHTAFHGPIESGLMKMCVIGLGNHQGAREIHRYGAQGLRERIPLTARQILKHGNILLGIAITENAYEETARLKAVRPEHFESEEAELLTWVRTHMPKLPLEQLDVLLIEEFGKHISGTGMDVNIIGRLKIPPEPEPKAPSITSIVLLDLSDASHGNANGMGLADVITRQFFEKIDFQATYENIRTTGFLERGKMPVIDETEQQALECALQPCGLLPAQKAKIVKIQNTLTLGELWVSQTVLHELRKKDFIEITGEIQELPTEGRAKNNLTKMAFL</sequence>
<protein>
    <submittedName>
        <fullName evidence="1">Uncharacterized protein</fullName>
    </submittedName>
</protein>
<comment type="caution">
    <text evidence="1">The sequence shown here is derived from an EMBL/GenBank/DDBJ whole genome shotgun (WGS) entry which is preliminary data.</text>
</comment>
<name>A0A2G6KAN8_9BACT</name>